<protein>
    <submittedName>
        <fullName evidence="2">Uncharacterized protein</fullName>
    </submittedName>
</protein>
<reference evidence="3" key="1">
    <citation type="submission" date="2018-10" db="EMBL/GenBank/DDBJ databases">
        <title>FDA dAtabase for Regulatory Grade micrObial Sequences (FDA-ARGOS): Supporting development and validation of Infectious Disease Dx tests.</title>
        <authorList>
            <person name="Minogue T."/>
            <person name="Wolcott M."/>
            <person name="Wasieloski L."/>
            <person name="Aguilar W."/>
            <person name="Moore D."/>
            <person name="Tallon L."/>
            <person name="Sadzewicz L."/>
            <person name="Sengamalay N."/>
            <person name="Ott S."/>
            <person name="Godinez A."/>
            <person name="Nagaraj S."/>
            <person name="Vavikolanu K."/>
            <person name="Vyas G."/>
            <person name="Nadendla S."/>
            <person name="George J."/>
            <person name="Sichtig H."/>
        </authorList>
    </citation>
    <scope>NUCLEOTIDE SEQUENCE [LARGE SCALE GENOMIC DNA]</scope>
    <source>
        <strain evidence="3">FDAARGOS_343</strain>
    </source>
</reference>
<feature type="transmembrane region" description="Helical" evidence="1">
    <location>
        <begin position="44"/>
        <end position="66"/>
    </location>
</feature>
<evidence type="ECO:0000313" key="3">
    <source>
        <dbReference type="Proteomes" id="UP000319837"/>
    </source>
</evidence>
<keyword evidence="1" id="KW-0812">Transmembrane</keyword>
<keyword evidence="1" id="KW-1133">Transmembrane helix</keyword>
<feature type="transmembrane region" description="Helical" evidence="1">
    <location>
        <begin position="78"/>
        <end position="95"/>
    </location>
</feature>
<keyword evidence="1" id="KW-0472">Membrane</keyword>
<gene>
    <name evidence="2" type="ORF">CEQ21_23610</name>
</gene>
<name>A0A553SN13_NIACI</name>
<evidence type="ECO:0000313" key="2">
    <source>
        <dbReference type="EMBL" id="TRZ38385.1"/>
    </source>
</evidence>
<accession>A0A553SN13</accession>
<dbReference type="Proteomes" id="UP000319837">
    <property type="component" value="Unassembled WGS sequence"/>
</dbReference>
<evidence type="ECO:0000256" key="1">
    <source>
        <dbReference type="SAM" id="Phobius"/>
    </source>
</evidence>
<sequence length="129" mass="15221">MIKRKLSTSLITFIVAVFIITAFQPLDVLFSEATIKQEDYFGEFLTYSFYVGCGLLFYGFPISLLIDKITNTFKDGRFAFSFILYAFFGFLPFFILWFFTLFSLAISILFFLIDELLRYYEEKRQKTLS</sequence>
<dbReference type="AlphaFoldDB" id="A0A553SN13"/>
<comment type="caution">
    <text evidence="2">The sequence shown here is derived from an EMBL/GenBank/DDBJ whole genome shotgun (WGS) entry which is preliminary data.</text>
</comment>
<dbReference type="RefSeq" id="WP_185766653.1">
    <property type="nucleotide sequence ID" value="NZ_RIBP01000004.1"/>
</dbReference>
<dbReference type="EMBL" id="RIBP01000004">
    <property type="protein sequence ID" value="TRZ38385.1"/>
    <property type="molecule type" value="Genomic_DNA"/>
</dbReference>
<feature type="transmembrane region" description="Helical" evidence="1">
    <location>
        <begin position="7"/>
        <end position="24"/>
    </location>
</feature>
<organism evidence="2 3">
    <name type="scientific">Niallia circulans</name>
    <name type="common">Bacillus circulans</name>
    <dbReference type="NCBI Taxonomy" id="1397"/>
    <lineage>
        <taxon>Bacteria</taxon>
        <taxon>Bacillati</taxon>
        <taxon>Bacillota</taxon>
        <taxon>Bacilli</taxon>
        <taxon>Bacillales</taxon>
        <taxon>Bacillaceae</taxon>
        <taxon>Niallia</taxon>
    </lineage>
</organism>
<proteinExistence type="predicted"/>